<reference evidence="5 6" key="1">
    <citation type="submission" date="2018-10" db="EMBL/GenBank/DDBJ databases">
        <title>Genomic Encyclopedia of Type Strains, Phase IV (KMG-IV): sequencing the most valuable type-strain genomes for metagenomic binning, comparative biology and taxonomic classification.</title>
        <authorList>
            <person name="Goeker M."/>
        </authorList>
    </citation>
    <scope>NUCLEOTIDE SEQUENCE [LARGE SCALE GENOMIC DNA]</scope>
    <source>
        <strain evidence="5 6">DSM 22653</strain>
    </source>
</reference>
<proteinExistence type="predicted"/>
<dbReference type="InterPro" id="IPR001638">
    <property type="entry name" value="Solute-binding_3/MltF_N"/>
</dbReference>
<feature type="domain" description="Solute-binding protein family 3/N-terminal" evidence="3">
    <location>
        <begin position="49"/>
        <end position="270"/>
    </location>
</feature>
<gene>
    <name evidence="5" type="ORF">C7438_1340</name>
</gene>
<feature type="signal peptide" evidence="2">
    <location>
        <begin position="1"/>
        <end position="29"/>
    </location>
</feature>
<dbReference type="PANTHER" id="PTHR35936:SF17">
    <property type="entry name" value="ARGININE-BINDING EXTRACELLULAR PROTEIN ARTP"/>
    <property type="match status" value="1"/>
</dbReference>
<organism evidence="5 6">
    <name type="scientific">Brockia lithotrophica</name>
    <dbReference type="NCBI Taxonomy" id="933949"/>
    <lineage>
        <taxon>Bacteria</taxon>
        <taxon>Bacillati</taxon>
        <taxon>Bacillota</taxon>
        <taxon>Bacilli</taxon>
        <taxon>Bacillales</taxon>
        <taxon>Bacillales Family X. Incertae Sedis</taxon>
        <taxon>Brockia</taxon>
    </lineage>
</organism>
<dbReference type="AlphaFoldDB" id="A0A660KVW2"/>
<dbReference type="SMART" id="SM00079">
    <property type="entry name" value="PBPe"/>
    <property type="match status" value="1"/>
</dbReference>
<dbReference type="InterPro" id="IPR001320">
    <property type="entry name" value="Iontro_rcpt_C"/>
</dbReference>
<dbReference type="RefSeq" id="WP_211322122.1">
    <property type="nucleotide sequence ID" value="NZ_RBIJ01000004.1"/>
</dbReference>
<evidence type="ECO:0000256" key="1">
    <source>
        <dbReference type="ARBA" id="ARBA00022729"/>
    </source>
</evidence>
<dbReference type="SUPFAM" id="SSF53850">
    <property type="entry name" value="Periplasmic binding protein-like II"/>
    <property type="match status" value="1"/>
</dbReference>
<evidence type="ECO:0000313" key="6">
    <source>
        <dbReference type="Proteomes" id="UP000267019"/>
    </source>
</evidence>
<evidence type="ECO:0000259" key="4">
    <source>
        <dbReference type="SMART" id="SM00079"/>
    </source>
</evidence>
<accession>A0A660KVW2</accession>
<dbReference type="Pfam" id="PF00497">
    <property type="entry name" value="SBP_bac_3"/>
    <property type="match status" value="1"/>
</dbReference>
<dbReference type="GO" id="GO:0015276">
    <property type="term" value="F:ligand-gated monoatomic ion channel activity"/>
    <property type="evidence" value="ECO:0007669"/>
    <property type="project" value="InterPro"/>
</dbReference>
<name>A0A660KVW2_9BACL</name>
<dbReference type="Proteomes" id="UP000267019">
    <property type="component" value="Unassembled WGS sequence"/>
</dbReference>
<evidence type="ECO:0000259" key="3">
    <source>
        <dbReference type="SMART" id="SM00062"/>
    </source>
</evidence>
<evidence type="ECO:0000256" key="2">
    <source>
        <dbReference type="SAM" id="SignalP"/>
    </source>
</evidence>
<keyword evidence="1 2" id="KW-0732">Signal</keyword>
<dbReference type="SMART" id="SM00062">
    <property type="entry name" value="PBPb"/>
    <property type="match status" value="1"/>
</dbReference>
<evidence type="ECO:0000313" key="5">
    <source>
        <dbReference type="EMBL" id="RKQ84163.1"/>
    </source>
</evidence>
<dbReference type="PROSITE" id="PS51257">
    <property type="entry name" value="PROKAR_LIPOPROTEIN"/>
    <property type="match status" value="1"/>
</dbReference>
<sequence length="273" mass="29409">MLRGIRLSKRSAFLGILVFALALALGACGKGQEAANSPGSTAANAGGKVYIVGTDAAYKPFEYVNDKGEIVGTDIELIKKLAEIGGFRVDIRNIGWDALFQAVQNGEVDMAISAITITDERKKTYDFTQPYFEAHQLIVSRADHPVRSVEDLKNGTFPVGVQNGTTGHEVVKKILGDTNPRIRSFENTPYALKELENGGVGAVVADNAVVDLYVKENPGSKLVTADDPMFEKEYYGIMVKKGNAELLNLLNSALDKAKKQGLLKQIFGAGAVE</sequence>
<keyword evidence="6" id="KW-1185">Reference proteome</keyword>
<dbReference type="CDD" id="cd13624">
    <property type="entry name" value="PBP2_Arg_Lys_His"/>
    <property type="match status" value="1"/>
</dbReference>
<feature type="domain" description="Ionotropic glutamate receptor C-terminal" evidence="4">
    <location>
        <begin position="49"/>
        <end position="268"/>
    </location>
</feature>
<feature type="chain" id="PRO_5039653004" evidence="2">
    <location>
        <begin position="30"/>
        <end position="273"/>
    </location>
</feature>
<dbReference type="EMBL" id="RBIJ01000004">
    <property type="protein sequence ID" value="RKQ84163.1"/>
    <property type="molecule type" value="Genomic_DNA"/>
</dbReference>
<protein>
    <submittedName>
        <fullName evidence="5">Amino acid ABC transporter substrate-binding protein (PAAT family)</fullName>
    </submittedName>
</protein>
<dbReference type="GO" id="GO:0016020">
    <property type="term" value="C:membrane"/>
    <property type="evidence" value="ECO:0007669"/>
    <property type="project" value="InterPro"/>
</dbReference>
<dbReference type="PANTHER" id="PTHR35936">
    <property type="entry name" value="MEMBRANE-BOUND LYTIC MUREIN TRANSGLYCOSYLASE F"/>
    <property type="match status" value="1"/>
</dbReference>
<comment type="caution">
    <text evidence="5">The sequence shown here is derived from an EMBL/GenBank/DDBJ whole genome shotgun (WGS) entry which is preliminary data.</text>
</comment>
<dbReference type="Gene3D" id="3.40.190.10">
    <property type="entry name" value="Periplasmic binding protein-like II"/>
    <property type="match status" value="2"/>
</dbReference>